<organism evidence="2 3">
    <name type="scientific">Pedobacter cryoconitis</name>
    <dbReference type="NCBI Taxonomy" id="188932"/>
    <lineage>
        <taxon>Bacteria</taxon>
        <taxon>Pseudomonadati</taxon>
        <taxon>Bacteroidota</taxon>
        <taxon>Sphingobacteriia</taxon>
        <taxon>Sphingobacteriales</taxon>
        <taxon>Sphingobacteriaceae</taxon>
        <taxon>Pedobacter</taxon>
    </lineage>
</organism>
<reference evidence="2 3" key="1">
    <citation type="submission" date="2020-08" db="EMBL/GenBank/DDBJ databases">
        <title>Genomic Encyclopedia of Type Strains, Phase IV (KMG-V): Genome sequencing to study the core and pangenomes of soil and plant-associated prokaryotes.</title>
        <authorList>
            <person name="Whitman W."/>
        </authorList>
    </citation>
    <scope>NUCLEOTIDE SEQUENCE [LARGE SCALE GENOMIC DNA]</scope>
    <source>
        <strain evidence="2 3">S3M1</strain>
    </source>
</reference>
<proteinExistence type="predicted"/>
<evidence type="ECO:0000313" key="3">
    <source>
        <dbReference type="Proteomes" id="UP000537204"/>
    </source>
</evidence>
<feature type="signal peptide" evidence="1">
    <location>
        <begin position="1"/>
        <end position="21"/>
    </location>
</feature>
<gene>
    <name evidence="2" type="ORF">HDE68_003367</name>
</gene>
<evidence type="ECO:0000313" key="2">
    <source>
        <dbReference type="EMBL" id="MBB5637452.1"/>
    </source>
</evidence>
<accession>A0A7W8ZNU9</accession>
<evidence type="ECO:0000256" key="1">
    <source>
        <dbReference type="SAM" id="SignalP"/>
    </source>
</evidence>
<name>A0A7W8ZNU9_9SPHI</name>
<sequence>MTKLLKAISSFVLIAILSACSTTKKTATNAKLQGFKYNYCAPGIPYLQNEIPWRDSVKIDLSKTNISAHDQLLCQILGIGNAINELWILKQDRSQESISKQVMLRQKITSRLLLAQTQLQAVAAELDCEGERSDMAAAYLDGLNSKRNTKLTVGSVIIGALTTVATAVISKNSVQTAVGIGGGLLGAGLGALTINPKGKQLEFYHEHNLLSTIWTEPKNNTDYPEFVWEMLHEKSFSNKGDITLSQSIKNRWLQFEFDGRIDQDQETLLFGKGGYYRSDDLHTRANMINQLQSTIRSLNQDLTSLIAFIAKMEQL</sequence>
<keyword evidence="1" id="KW-0732">Signal</keyword>
<dbReference type="EMBL" id="JACHCE010000005">
    <property type="protein sequence ID" value="MBB5637452.1"/>
    <property type="molecule type" value="Genomic_DNA"/>
</dbReference>
<feature type="chain" id="PRO_5031569055" description="Lipoprotein" evidence="1">
    <location>
        <begin position="22"/>
        <end position="315"/>
    </location>
</feature>
<dbReference type="Proteomes" id="UP000537204">
    <property type="component" value="Unassembled WGS sequence"/>
</dbReference>
<dbReference type="AlphaFoldDB" id="A0A7W8ZNU9"/>
<dbReference type="PROSITE" id="PS51257">
    <property type="entry name" value="PROKAR_LIPOPROTEIN"/>
    <property type="match status" value="1"/>
</dbReference>
<comment type="caution">
    <text evidence="2">The sequence shown here is derived from an EMBL/GenBank/DDBJ whole genome shotgun (WGS) entry which is preliminary data.</text>
</comment>
<protein>
    <recommendedName>
        <fullName evidence="4">Lipoprotein</fullName>
    </recommendedName>
</protein>
<dbReference type="RefSeq" id="WP_183883329.1">
    <property type="nucleotide sequence ID" value="NZ_JACHCE010000005.1"/>
</dbReference>
<evidence type="ECO:0008006" key="4">
    <source>
        <dbReference type="Google" id="ProtNLM"/>
    </source>
</evidence>